<evidence type="ECO:0000259" key="1">
    <source>
        <dbReference type="Pfam" id="PF02754"/>
    </source>
</evidence>
<comment type="caution">
    <text evidence="2">The sequence shown here is derived from an EMBL/GenBank/DDBJ whole genome shotgun (WGS) entry which is preliminary data.</text>
</comment>
<feature type="domain" description="Cysteine-rich" evidence="1">
    <location>
        <begin position="174"/>
        <end position="249"/>
    </location>
</feature>
<dbReference type="GO" id="GO:0005886">
    <property type="term" value="C:plasma membrane"/>
    <property type="evidence" value="ECO:0007669"/>
    <property type="project" value="TreeGrafter"/>
</dbReference>
<reference evidence="2 3" key="1">
    <citation type="journal article" date="2017" name="ISME J.">
        <title>Potential for microbial H2 and metal transformations associated with novel bacteria and archaea in deep terrestrial subsurface sediments.</title>
        <authorList>
            <person name="Hernsdorf A.W."/>
            <person name="Amano Y."/>
            <person name="Miyakawa K."/>
            <person name="Ise K."/>
            <person name="Suzuki Y."/>
            <person name="Anantharaman K."/>
            <person name="Probst A."/>
            <person name="Burstein D."/>
            <person name="Thomas B.C."/>
            <person name="Banfield J.F."/>
        </authorList>
    </citation>
    <scope>NUCLEOTIDE SEQUENCE [LARGE SCALE GENOMIC DNA]</scope>
    <source>
        <strain evidence="2">HGW-Actinobacteria-3</strain>
    </source>
</reference>
<dbReference type="InterPro" id="IPR051460">
    <property type="entry name" value="HdrC_iron-sulfur_subunit"/>
</dbReference>
<dbReference type="EMBL" id="PHEX01000007">
    <property type="protein sequence ID" value="PKQ28724.1"/>
    <property type="molecule type" value="Genomic_DNA"/>
</dbReference>
<evidence type="ECO:0000313" key="3">
    <source>
        <dbReference type="Proteomes" id="UP000233654"/>
    </source>
</evidence>
<dbReference type="PANTHER" id="PTHR43255:SF2">
    <property type="entry name" value="HETERODISULFIDE REDUCTASE RELATED PROTEIN"/>
    <property type="match status" value="1"/>
</dbReference>
<dbReference type="PANTHER" id="PTHR43255">
    <property type="entry name" value="IRON-SULFUR-BINDING OXIDOREDUCTASE FADF-RELATED-RELATED"/>
    <property type="match status" value="1"/>
</dbReference>
<proteinExistence type="predicted"/>
<sequence length="399" mass="44956">MKRRITAPREALAELREDFSLCGKCKLCQGVMAQQCDDPRFWRNCPSGTRFRYEAYYASGKLEMARCLDLVEIEPDDMMRHALYTCMLCGSCEDRCYPVKQLHPLWVIQLMREQAVADGWAPLDHFSEMLENLEKTDNPYGIPSEKRVEWTKGLKMKNALSERVEYLLFVGDDYSRPSQAKRAGAVARVLDHAGVDYGTMGAAEVSSGSAPLLIGDRDFFETFAAANIEQFEKAGVTKVVTADPHAYAVLREEYTKTYDMEVYHFAEMAAKLIKDGALKPSKEVKVKAVYHDPCRLGRRMSVFDEPRAVLEAIPGLQLLEFERARKNALCCGGGGGVFFWESEFALQVAKERLFEAEHVGAEAIVTACPICVRMFSDAVAERKSNMKIYDLAELLDQAL</sequence>
<organism evidence="2 3">
    <name type="scientific">Candidatus Anoxymicrobium japonicum</name>
    <dbReference type="NCBI Taxonomy" id="2013648"/>
    <lineage>
        <taxon>Bacteria</taxon>
        <taxon>Bacillati</taxon>
        <taxon>Actinomycetota</taxon>
        <taxon>Candidatus Geothermincolia</taxon>
        <taxon>Candidatus Geothermincolales</taxon>
        <taxon>Candidatus Anoxymicrobiaceae</taxon>
        <taxon>Candidatus Anoxymicrobium</taxon>
    </lineage>
</organism>
<dbReference type="GO" id="GO:0016491">
    <property type="term" value="F:oxidoreductase activity"/>
    <property type="evidence" value="ECO:0007669"/>
    <property type="project" value="UniProtKB-ARBA"/>
</dbReference>
<dbReference type="Pfam" id="PF02754">
    <property type="entry name" value="CCG"/>
    <property type="match status" value="2"/>
</dbReference>
<dbReference type="AlphaFoldDB" id="A0A2N3G804"/>
<accession>A0A2N3G804</accession>
<protein>
    <recommendedName>
        <fullName evidence="1">Cysteine-rich domain-containing protein</fullName>
    </recommendedName>
</protein>
<dbReference type="InterPro" id="IPR004017">
    <property type="entry name" value="Cys_rich_dom"/>
</dbReference>
<dbReference type="Proteomes" id="UP000233654">
    <property type="component" value="Unassembled WGS sequence"/>
</dbReference>
<evidence type="ECO:0000313" key="2">
    <source>
        <dbReference type="EMBL" id="PKQ28724.1"/>
    </source>
</evidence>
<feature type="domain" description="Cysteine-rich" evidence="1">
    <location>
        <begin position="289"/>
        <end position="375"/>
    </location>
</feature>
<name>A0A2N3G804_9ACTN</name>
<gene>
    <name evidence="2" type="ORF">CVT63_01360</name>
</gene>